<gene>
    <name evidence="2" type="ORF">GCM10011401_28170</name>
</gene>
<dbReference type="EMBL" id="BMIS01000028">
    <property type="protein sequence ID" value="GGE79258.1"/>
    <property type="molecule type" value="Genomic_DNA"/>
</dbReference>
<name>A0A917AXB0_9MICC</name>
<dbReference type="Proteomes" id="UP000633136">
    <property type="component" value="Unassembled WGS sequence"/>
</dbReference>
<feature type="region of interest" description="Disordered" evidence="1">
    <location>
        <begin position="180"/>
        <end position="207"/>
    </location>
</feature>
<protein>
    <submittedName>
        <fullName evidence="2">Uncharacterized protein</fullName>
    </submittedName>
</protein>
<accession>A0A917AXB0</accession>
<sequence>MNKSGSVRLKPVVGTVVIGVLMLSACGEFGGSGQEEEEVSVELGPGETREEQIDEIGAVVGLLESHIGDGLVLRAESTDEWTPEYHAEHRRPTADCPGEDQYRNEVFFYHRDISFEDAYSAAEKIADELGFTPNDAVNDTGAGSSRMMFSAQSEDGRTFIVRESASEDENVEVVYNTRCTDHESNREARDEFMLKEREERQRERDEQ</sequence>
<dbReference type="PROSITE" id="PS51257">
    <property type="entry name" value="PROKAR_LIPOPROTEIN"/>
    <property type="match status" value="1"/>
</dbReference>
<evidence type="ECO:0000256" key="1">
    <source>
        <dbReference type="SAM" id="MobiDB-lite"/>
    </source>
</evidence>
<evidence type="ECO:0000313" key="2">
    <source>
        <dbReference type="EMBL" id="GGE79258.1"/>
    </source>
</evidence>
<reference evidence="2" key="2">
    <citation type="submission" date="2020-09" db="EMBL/GenBank/DDBJ databases">
        <authorList>
            <person name="Sun Q."/>
            <person name="Zhou Y."/>
        </authorList>
    </citation>
    <scope>NUCLEOTIDE SEQUENCE</scope>
    <source>
        <strain evidence="2">CGMCC 1.15388</strain>
    </source>
</reference>
<organism evidence="2 3">
    <name type="scientific">Nesterenkonia cremea</name>
    <dbReference type="NCBI Taxonomy" id="1882340"/>
    <lineage>
        <taxon>Bacteria</taxon>
        <taxon>Bacillati</taxon>
        <taxon>Actinomycetota</taxon>
        <taxon>Actinomycetes</taxon>
        <taxon>Micrococcales</taxon>
        <taxon>Micrococcaceae</taxon>
        <taxon>Nesterenkonia</taxon>
    </lineage>
</organism>
<reference evidence="2" key="1">
    <citation type="journal article" date="2014" name="Int. J. Syst. Evol. Microbiol.">
        <title>Complete genome sequence of Corynebacterium casei LMG S-19264T (=DSM 44701T), isolated from a smear-ripened cheese.</title>
        <authorList>
            <consortium name="US DOE Joint Genome Institute (JGI-PGF)"/>
            <person name="Walter F."/>
            <person name="Albersmeier A."/>
            <person name="Kalinowski J."/>
            <person name="Ruckert C."/>
        </authorList>
    </citation>
    <scope>NUCLEOTIDE SEQUENCE</scope>
    <source>
        <strain evidence="2">CGMCC 1.15388</strain>
    </source>
</reference>
<keyword evidence="3" id="KW-1185">Reference proteome</keyword>
<dbReference type="AlphaFoldDB" id="A0A917AXB0"/>
<comment type="caution">
    <text evidence="2">The sequence shown here is derived from an EMBL/GenBank/DDBJ whole genome shotgun (WGS) entry which is preliminary data.</text>
</comment>
<evidence type="ECO:0000313" key="3">
    <source>
        <dbReference type="Proteomes" id="UP000633136"/>
    </source>
</evidence>
<proteinExistence type="predicted"/>